<gene>
    <name evidence="16" type="primary">hemJ</name>
    <name evidence="16" type="ORF">ACFQ4G_02370</name>
</gene>
<keyword evidence="11 14" id="KW-0408">Iron</keyword>
<dbReference type="EC" id="1.3.99.-" evidence="14 15"/>
<comment type="function">
    <text evidence="14 15">Catalyzes the oxidation of protoporphyrinogen IX to protoporphyrin IX.</text>
</comment>
<evidence type="ECO:0000256" key="5">
    <source>
        <dbReference type="ARBA" id="ARBA00022475"/>
    </source>
</evidence>
<protein>
    <recommendedName>
        <fullName evidence="4 14">Protoporphyrinogen IX oxidase</fullName>
        <shortName evidence="14">PPO</shortName>
        <ecNumber evidence="14 15">1.3.99.-</ecNumber>
    </recommendedName>
</protein>
<keyword evidence="12 14" id="KW-0472">Membrane</keyword>
<dbReference type="Proteomes" id="UP001597176">
    <property type="component" value="Unassembled WGS sequence"/>
</dbReference>
<evidence type="ECO:0000256" key="9">
    <source>
        <dbReference type="ARBA" id="ARBA00022989"/>
    </source>
</evidence>
<reference evidence="17" key="1">
    <citation type="journal article" date="2019" name="Int. J. Syst. Evol. Microbiol.">
        <title>The Global Catalogue of Microorganisms (GCM) 10K type strain sequencing project: providing services to taxonomists for standard genome sequencing and annotation.</title>
        <authorList>
            <consortium name="The Broad Institute Genomics Platform"/>
            <consortium name="The Broad Institute Genome Sequencing Center for Infectious Disease"/>
            <person name="Wu L."/>
            <person name="Ma J."/>
        </authorList>
    </citation>
    <scope>NUCLEOTIDE SEQUENCE [LARGE SCALE GENOMIC DNA]</scope>
    <source>
        <strain evidence="17">CCUG 56108</strain>
    </source>
</reference>
<evidence type="ECO:0000256" key="15">
    <source>
        <dbReference type="PIRNR" id="PIRNR004638"/>
    </source>
</evidence>
<comment type="caution">
    <text evidence="16">The sequence shown here is derived from an EMBL/GenBank/DDBJ whole genome shotgun (WGS) entry which is preliminary data.</text>
</comment>
<keyword evidence="8 14" id="KW-0479">Metal-binding</keyword>
<organism evidence="16 17">
    <name type="scientific">Methylobacterium marchantiae</name>
    <dbReference type="NCBI Taxonomy" id="600331"/>
    <lineage>
        <taxon>Bacteria</taxon>
        <taxon>Pseudomonadati</taxon>
        <taxon>Pseudomonadota</taxon>
        <taxon>Alphaproteobacteria</taxon>
        <taxon>Hyphomicrobiales</taxon>
        <taxon>Methylobacteriaceae</taxon>
        <taxon>Methylobacterium</taxon>
    </lineage>
</organism>
<evidence type="ECO:0000256" key="2">
    <source>
        <dbReference type="ARBA" id="ARBA00005073"/>
    </source>
</evidence>
<feature type="transmembrane region" description="Helical" evidence="14">
    <location>
        <begin position="60"/>
        <end position="78"/>
    </location>
</feature>
<evidence type="ECO:0000256" key="7">
    <source>
        <dbReference type="ARBA" id="ARBA00022692"/>
    </source>
</evidence>
<evidence type="ECO:0000256" key="14">
    <source>
        <dbReference type="HAMAP-Rule" id="MF_02239"/>
    </source>
</evidence>
<accession>A0ABW3WV83</accession>
<feature type="binding site" description="axial binding residue" evidence="14">
    <location>
        <position position="91"/>
    </location>
    <ligand>
        <name>heme</name>
        <dbReference type="ChEBI" id="CHEBI:30413"/>
    </ligand>
    <ligandPart>
        <name>Fe</name>
        <dbReference type="ChEBI" id="CHEBI:18248"/>
    </ligandPart>
</feature>
<keyword evidence="17" id="KW-1185">Reference proteome</keyword>
<evidence type="ECO:0000256" key="3">
    <source>
        <dbReference type="ARBA" id="ARBA00006501"/>
    </source>
</evidence>
<evidence type="ECO:0000256" key="6">
    <source>
        <dbReference type="ARBA" id="ARBA00022617"/>
    </source>
</evidence>
<evidence type="ECO:0000256" key="4">
    <source>
        <dbReference type="ARBA" id="ARBA00017504"/>
    </source>
</evidence>
<evidence type="ECO:0000256" key="1">
    <source>
        <dbReference type="ARBA" id="ARBA00004651"/>
    </source>
</evidence>
<dbReference type="Pfam" id="PF03653">
    <property type="entry name" value="UPF0093"/>
    <property type="match status" value="1"/>
</dbReference>
<evidence type="ECO:0000256" key="13">
    <source>
        <dbReference type="ARBA" id="ARBA00048390"/>
    </source>
</evidence>
<comment type="subunit">
    <text evidence="14">Homodimer.</text>
</comment>
<feature type="transmembrane region" description="Helical" evidence="14">
    <location>
        <begin position="84"/>
        <end position="105"/>
    </location>
</feature>
<comment type="cofactor">
    <cofactor evidence="14 15">
        <name>heme b</name>
        <dbReference type="ChEBI" id="CHEBI:60344"/>
    </cofactor>
    <text evidence="14 15">Binds 1 heme b (iron(II)-protoporphyrin IX) group per subunit.</text>
</comment>
<keyword evidence="10 14" id="KW-0560">Oxidoreductase</keyword>
<keyword evidence="7 14" id="KW-0812">Transmembrane</keyword>
<evidence type="ECO:0000256" key="8">
    <source>
        <dbReference type="ARBA" id="ARBA00022723"/>
    </source>
</evidence>
<evidence type="ECO:0000256" key="12">
    <source>
        <dbReference type="ARBA" id="ARBA00023136"/>
    </source>
</evidence>
<keyword evidence="6 14" id="KW-0349">Heme</keyword>
<dbReference type="EMBL" id="JBHTND010000002">
    <property type="protein sequence ID" value="MFD1300430.1"/>
    <property type="molecule type" value="Genomic_DNA"/>
</dbReference>
<dbReference type="RefSeq" id="WP_238203294.1">
    <property type="nucleotide sequence ID" value="NZ_JBHTND010000002.1"/>
</dbReference>
<comment type="pathway">
    <text evidence="2 14 15">Porphyrin-containing compound metabolism; protoporphyrin-IX biosynthesis; protoporphyrin-IX from protoporphyrinogen-IX: step 1/1.</text>
</comment>
<feature type="transmembrane region" description="Helical" evidence="14">
    <location>
        <begin position="6"/>
        <end position="27"/>
    </location>
</feature>
<proteinExistence type="inferred from homology"/>
<dbReference type="NCBIfam" id="TIGR00701">
    <property type="entry name" value="protoporphyrinogen oxidase HemJ"/>
    <property type="match status" value="1"/>
</dbReference>
<name>A0ABW3WV83_9HYPH</name>
<keyword evidence="5 14" id="KW-1003">Cell membrane</keyword>
<feature type="binding site" description="axial binding residue" evidence="14">
    <location>
        <position position="13"/>
    </location>
    <ligand>
        <name>heme</name>
        <dbReference type="ChEBI" id="CHEBI:30413"/>
    </ligand>
    <ligandPart>
        <name>Fe</name>
        <dbReference type="ChEBI" id="CHEBI:18248"/>
    </ligandPart>
</feature>
<dbReference type="InterPro" id="IPR005265">
    <property type="entry name" value="HemJ-like"/>
</dbReference>
<evidence type="ECO:0000256" key="10">
    <source>
        <dbReference type="ARBA" id="ARBA00023002"/>
    </source>
</evidence>
<evidence type="ECO:0000313" key="16">
    <source>
        <dbReference type="EMBL" id="MFD1300430.1"/>
    </source>
</evidence>
<evidence type="ECO:0000313" key="17">
    <source>
        <dbReference type="Proteomes" id="UP001597176"/>
    </source>
</evidence>
<comment type="similarity">
    <text evidence="3 14 15">Belongs to the HemJ family.</text>
</comment>
<dbReference type="PIRSF" id="PIRSF004638">
    <property type="entry name" value="UCP004638"/>
    <property type="match status" value="1"/>
</dbReference>
<comment type="catalytic activity">
    <reaction evidence="13 14 15">
        <text>protoporphyrinogen IX + 3 A = protoporphyrin IX + 3 AH2</text>
        <dbReference type="Rhea" id="RHEA:62000"/>
        <dbReference type="ChEBI" id="CHEBI:13193"/>
        <dbReference type="ChEBI" id="CHEBI:17499"/>
        <dbReference type="ChEBI" id="CHEBI:57306"/>
        <dbReference type="ChEBI" id="CHEBI:57307"/>
    </reaction>
</comment>
<dbReference type="PANTHER" id="PTHR40255:SF1">
    <property type="entry name" value="PROTOPORPHYRINOGEN IX OXIDASE"/>
    <property type="match status" value="1"/>
</dbReference>
<sequence length="150" mass="16959">MGDTLYPWIKAIHVIAVISWMAGLLYLPRLFVYHASLPADAASSAQSETFKVMERRLMKAIMNPAMIVTWLLGLFLAWQSGFYASGWMQAKFVLVLAMSGCHGWFSRMVKDFAADRNIRNHRFYRMVNEVPTLLMVAIVVLVVVKPGFGS</sequence>
<feature type="transmembrane region" description="Helical" evidence="14">
    <location>
        <begin position="126"/>
        <end position="144"/>
    </location>
</feature>
<evidence type="ECO:0000256" key="11">
    <source>
        <dbReference type="ARBA" id="ARBA00023004"/>
    </source>
</evidence>
<comment type="subcellular location">
    <subcellularLocation>
        <location evidence="1 14">Cell membrane</location>
        <topology evidence="1 14">Multi-pass membrane protein</topology>
    </subcellularLocation>
</comment>
<dbReference type="HAMAP" id="MF_02239">
    <property type="entry name" value="HemJ"/>
    <property type="match status" value="1"/>
</dbReference>
<keyword evidence="9 14" id="KW-1133">Transmembrane helix</keyword>
<dbReference type="PANTHER" id="PTHR40255">
    <property type="entry name" value="UPF0093 MEMBRANE PROTEIN SLR1790"/>
    <property type="match status" value="1"/>
</dbReference>